<dbReference type="OrthoDB" id="8196486at2759"/>
<dbReference type="PANTHER" id="PTHR46481">
    <property type="entry name" value="ZINC FINGER BED DOMAIN-CONTAINING PROTEIN 4"/>
    <property type="match status" value="1"/>
</dbReference>
<keyword evidence="2" id="KW-0479">Metal-binding</keyword>
<keyword evidence="4" id="KW-0862">Zinc</keyword>
<dbReference type="Proteomes" id="UP000095284">
    <property type="component" value="Unplaced"/>
</dbReference>
<evidence type="ECO:0000256" key="5">
    <source>
        <dbReference type="ARBA" id="ARBA00023242"/>
    </source>
</evidence>
<evidence type="ECO:0000256" key="3">
    <source>
        <dbReference type="ARBA" id="ARBA00022771"/>
    </source>
</evidence>
<evidence type="ECO:0000256" key="2">
    <source>
        <dbReference type="ARBA" id="ARBA00022723"/>
    </source>
</evidence>
<evidence type="ECO:0000256" key="4">
    <source>
        <dbReference type="ARBA" id="ARBA00022833"/>
    </source>
</evidence>
<evidence type="ECO:0000256" key="1">
    <source>
        <dbReference type="ARBA" id="ARBA00004123"/>
    </source>
</evidence>
<evidence type="ECO:0000313" key="9">
    <source>
        <dbReference type="Proteomes" id="UP000095284"/>
    </source>
</evidence>
<evidence type="ECO:0000313" key="11">
    <source>
        <dbReference type="WBParaSite" id="BXY_0685300.1"/>
    </source>
</evidence>
<proteinExistence type="predicted"/>
<keyword evidence="10" id="KW-1185">Reference proteome</keyword>
<feature type="region of interest" description="Disordered" evidence="6">
    <location>
        <begin position="582"/>
        <end position="604"/>
    </location>
</feature>
<keyword evidence="3" id="KW-0863">Zinc-finger</keyword>
<evidence type="ECO:0000313" key="8">
    <source>
        <dbReference type="EMBL" id="CAG9081480.1"/>
    </source>
</evidence>
<reference evidence="11" key="1">
    <citation type="submission" date="2016-11" db="UniProtKB">
        <authorList>
            <consortium name="WormBaseParasite"/>
        </authorList>
    </citation>
    <scope>IDENTIFICATION</scope>
</reference>
<gene>
    <name evidence="7" type="ORF">BXYJ_LOCUS670</name>
</gene>
<dbReference type="EMBL" id="CAJFDI010000001">
    <property type="protein sequence ID" value="CAD5208434.1"/>
    <property type="molecule type" value="Genomic_DNA"/>
</dbReference>
<sequence>MPVDEYIAINPYGRRCWSWKFFVAEAEDRSKCMFCDFSYRNNTYKFKRHLLTQCKNIPPNFKDEITQFNTKTDHYYSTAKRPNFENPNETQHSGVSTLPQEPKYLLPMTDDTQIHKILSFIDQNTEERNQLQELLVKFIVTSNAAPEDLQNPHFREFLQKVQPDFNLPSSDDFKRLVEQQYDQLKPQINNHIKESKFLSLSIEESDENLNIFIHCPGPVYYGRLAVDQVKPFSIMERVLADVGAEKVVAIKAELADRSVYLGGIESSFPWIIFDGCKGCLIDATMEELVGVGLVNDFWAQCCFLAQFLRRPSVLPQFTEQNPSFLEIPLFPKTGSTVYRLFNAVSELRDQLNEAIWWPKLQEEPDILEVRQSIVENITFWDVVRSLTKLLRPFYEFDAGGDADYSTMLKRARKVLKTGLERAQNFDANCNQAFQEIIERSLKETETELGYVFDLLDHSTRGVELSDDHMDVAINLITNKIMANPSLGGDEITIIREIGEFRGRTGTFDENRRSWLKSLNEETSPVFWSYFQNIKLATIANLLSYVPFSSAICSKCKKKPEISEELNNKLIYLKHNLRHEEREYAEDQDGNTSNVGSSLTDKLHL</sequence>
<organism evidence="9 11">
    <name type="scientific">Bursaphelenchus xylophilus</name>
    <name type="common">Pinewood nematode worm</name>
    <name type="synonym">Aphelenchoides xylophilus</name>
    <dbReference type="NCBI Taxonomy" id="6326"/>
    <lineage>
        <taxon>Eukaryota</taxon>
        <taxon>Metazoa</taxon>
        <taxon>Ecdysozoa</taxon>
        <taxon>Nematoda</taxon>
        <taxon>Chromadorea</taxon>
        <taxon>Rhabditida</taxon>
        <taxon>Tylenchina</taxon>
        <taxon>Tylenchomorpha</taxon>
        <taxon>Aphelenchoidea</taxon>
        <taxon>Aphelenchoididae</taxon>
        <taxon>Bursaphelenchus</taxon>
    </lineage>
</organism>
<dbReference type="PANTHER" id="PTHR46481:SF10">
    <property type="entry name" value="ZINC FINGER BED DOMAIN-CONTAINING PROTEIN 39"/>
    <property type="match status" value="1"/>
</dbReference>
<name>A0A1I7S1H6_BURXY</name>
<accession>A0A1I7S1H6</accession>
<evidence type="ECO:0000313" key="10">
    <source>
        <dbReference type="Proteomes" id="UP000659654"/>
    </source>
</evidence>
<dbReference type="Proteomes" id="UP000582659">
    <property type="component" value="Unassembled WGS sequence"/>
</dbReference>
<keyword evidence="5" id="KW-0539">Nucleus</keyword>
<dbReference type="Proteomes" id="UP000659654">
    <property type="component" value="Unassembled WGS sequence"/>
</dbReference>
<protein>
    <submittedName>
        <fullName evidence="7">(pine wood nematode) hypothetical protein</fullName>
    </submittedName>
</protein>
<evidence type="ECO:0000256" key="6">
    <source>
        <dbReference type="SAM" id="MobiDB-lite"/>
    </source>
</evidence>
<dbReference type="GO" id="GO:0005634">
    <property type="term" value="C:nucleus"/>
    <property type="evidence" value="ECO:0007669"/>
    <property type="project" value="UniProtKB-SubCell"/>
</dbReference>
<dbReference type="AlphaFoldDB" id="A0A1I7S1H6"/>
<evidence type="ECO:0000313" key="7">
    <source>
        <dbReference type="EMBL" id="CAD5208434.1"/>
    </source>
</evidence>
<feature type="compositionally biased region" description="Polar residues" evidence="6">
    <location>
        <begin position="589"/>
        <end position="604"/>
    </location>
</feature>
<comment type="subcellular location">
    <subcellularLocation>
        <location evidence="1">Nucleus</location>
    </subcellularLocation>
</comment>
<reference evidence="8" key="2">
    <citation type="submission" date="2020-08" db="EMBL/GenBank/DDBJ databases">
        <authorList>
            <person name="Kikuchi T."/>
        </authorList>
    </citation>
    <scope>NUCLEOTIDE SEQUENCE</scope>
    <source>
        <strain evidence="7">Ka4C1</strain>
    </source>
</reference>
<dbReference type="EMBL" id="CAJFCV020000001">
    <property type="protein sequence ID" value="CAG9081480.1"/>
    <property type="molecule type" value="Genomic_DNA"/>
</dbReference>
<dbReference type="InterPro" id="IPR052035">
    <property type="entry name" value="ZnF_BED_domain_contain"/>
</dbReference>
<dbReference type="GO" id="GO:0008270">
    <property type="term" value="F:zinc ion binding"/>
    <property type="evidence" value="ECO:0007669"/>
    <property type="project" value="UniProtKB-KW"/>
</dbReference>
<dbReference type="WBParaSite" id="BXY_0685300.1">
    <property type="protein sequence ID" value="BXY_0685300.1"/>
    <property type="gene ID" value="BXY_0685300"/>
</dbReference>